<protein>
    <submittedName>
        <fullName evidence="1">Uncharacterized protein</fullName>
    </submittedName>
</protein>
<proteinExistence type="predicted"/>
<sequence length="60" mass="6758">MVSVNQVKKDSNQLFFDALPKAAVSALKKCSEMDFFSQSNWYLARGTALALQSGHRRSYD</sequence>
<dbReference type="EMBL" id="PFNM01000015">
    <property type="protein sequence ID" value="PIZ45231.1"/>
    <property type="molecule type" value="Genomic_DNA"/>
</dbReference>
<gene>
    <name evidence="1" type="ORF">COY31_00845</name>
</gene>
<feature type="non-terminal residue" evidence="1">
    <location>
        <position position="60"/>
    </location>
</feature>
<dbReference type="Proteomes" id="UP000230553">
    <property type="component" value="Unassembled WGS sequence"/>
</dbReference>
<name>A0A2M7TGN0_9BACT</name>
<comment type="caution">
    <text evidence="1">The sequence shown here is derived from an EMBL/GenBank/DDBJ whole genome shotgun (WGS) entry which is preliminary data.</text>
</comment>
<evidence type="ECO:0000313" key="1">
    <source>
        <dbReference type="EMBL" id="PIZ45231.1"/>
    </source>
</evidence>
<organism evidence="1 2">
    <name type="scientific">Candidatus Wolfebacteria bacterium CG_4_10_14_0_2_um_filter_39_18</name>
    <dbReference type="NCBI Taxonomy" id="1975061"/>
    <lineage>
        <taxon>Bacteria</taxon>
        <taxon>Candidatus Wolfeibacteriota</taxon>
    </lineage>
</organism>
<dbReference type="AlphaFoldDB" id="A0A2M7TGN0"/>
<reference evidence="2" key="1">
    <citation type="submission" date="2017-09" db="EMBL/GenBank/DDBJ databases">
        <title>Depth-based differentiation of microbial function through sediment-hosted aquifers and enrichment of novel symbionts in the deep terrestrial subsurface.</title>
        <authorList>
            <person name="Probst A.J."/>
            <person name="Ladd B."/>
            <person name="Jarett J.K."/>
            <person name="Geller-Mcgrath D.E."/>
            <person name="Sieber C.M.K."/>
            <person name="Emerson J.B."/>
            <person name="Anantharaman K."/>
            <person name="Thomas B.C."/>
            <person name="Malmstrom R."/>
            <person name="Stieglmeier M."/>
            <person name="Klingl A."/>
            <person name="Woyke T."/>
            <person name="Ryan C.M."/>
            <person name="Banfield J.F."/>
        </authorList>
    </citation>
    <scope>NUCLEOTIDE SEQUENCE [LARGE SCALE GENOMIC DNA]</scope>
</reference>
<accession>A0A2M7TGN0</accession>
<evidence type="ECO:0000313" key="2">
    <source>
        <dbReference type="Proteomes" id="UP000230553"/>
    </source>
</evidence>